<dbReference type="EMBL" id="CP011367">
    <property type="protein sequence ID" value="AKJ93983.1"/>
    <property type="molecule type" value="Genomic_DNA"/>
</dbReference>
<organism evidence="2 3">
    <name type="scientific">Thioalkalivibrio versutus</name>
    <dbReference type="NCBI Taxonomy" id="106634"/>
    <lineage>
        <taxon>Bacteria</taxon>
        <taxon>Pseudomonadati</taxon>
        <taxon>Pseudomonadota</taxon>
        <taxon>Gammaproteobacteria</taxon>
        <taxon>Chromatiales</taxon>
        <taxon>Ectothiorhodospiraceae</taxon>
        <taxon>Thioalkalivibrio</taxon>
    </lineage>
</organism>
<dbReference type="RefSeq" id="WP_047250546.1">
    <property type="nucleotide sequence ID" value="NZ_CP011367.1"/>
</dbReference>
<feature type="transmembrane region" description="Helical" evidence="1">
    <location>
        <begin position="168"/>
        <end position="196"/>
    </location>
</feature>
<evidence type="ECO:0000256" key="1">
    <source>
        <dbReference type="SAM" id="Phobius"/>
    </source>
</evidence>
<keyword evidence="1" id="KW-1133">Transmembrane helix</keyword>
<feature type="transmembrane region" description="Helical" evidence="1">
    <location>
        <begin position="41"/>
        <end position="65"/>
    </location>
</feature>
<feature type="transmembrane region" description="Helical" evidence="1">
    <location>
        <begin position="234"/>
        <end position="253"/>
    </location>
</feature>
<dbReference type="PATRIC" id="fig|106634.4.peg.154"/>
<feature type="transmembrane region" description="Helical" evidence="1">
    <location>
        <begin position="208"/>
        <end position="228"/>
    </location>
</feature>
<name>A0A0G3FYC8_9GAMM</name>
<dbReference type="OrthoDB" id="5784660at2"/>
<sequence>MLGDLLLMPFVAGLLITGVLGLAGAGLFLRGSVWQALALGQWAAVGGVLASVLHWPVLLVALVLGTGVMALLQRSTDRERLPLGVFLAGLAAVTLLAANFSQASLAAAAWAEGQLYFAGPNELWAVAVLAVASILLAPGLYGVWRHAQLAPDVPATRPPPTWQRLTEIGWLVAAVVLGSMVLGLPAALATLLLPAWGAAYLARNLHGLFLWTQAIALAGFLIAWSLSLPLDQPFAPVLVLVNVALASGARLAASVYGERNR</sequence>
<evidence type="ECO:0000313" key="2">
    <source>
        <dbReference type="EMBL" id="AKJ93983.1"/>
    </source>
</evidence>
<feature type="transmembrane region" description="Helical" evidence="1">
    <location>
        <begin position="85"/>
        <end position="111"/>
    </location>
</feature>
<dbReference type="AlphaFoldDB" id="A0A0G3FYC8"/>
<feature type="transmembrane region" description="Helical" evidence="1">
    <location>
        <begin position="123"/>
        <end position="144"/>
    </location>
</feature>
<proteinExistence type="predicted"/>
<keyword evidence="1" id="KW-0812">Transmembrane</keyword>
<protein>
    <submittedName>
        <fullName evidence="2">ABC transporter</fullName>
    </submittedName>
</protein>
<evidence type="ECO:0000313" key="3">
    <source>
        <dbReference type="Proteomes" id="UP000064201"/>
    </source>
</evidence>
<feature type="transmembrane region" description="Helical" evidence="1">
    <location>
        <begin position="6"/>
        <end position="29"/>
    </location>
</feature>
<keyword evidence="1" id="KW-0472">Membrane</keyword>
<reference evidence="2 3" key="1">
    <citation type="submission" date="2015-04" db="EMBL/GenBank/DDBJ databases">
        <title>Complete Sequence for the Genome of the Thioalkalivibrio versutus D301.</title>
        <authorList>
            <person name="Mu T."/>
            <person name="Zhou J."/>
            <person name="Xu X."/>
        </authorList>
    </citation>
    <scope>NUCLEOTIDE SEQUENCE [LARGE SCALE GENOMIC DNA]</scope>
    <source>
        <strain evidence="2 3">D301</strain>
    </source>
</reference>
<accession>A0A0G3FYC8</accession>
<dbReference type="Proteomes" id="UP000064201">
    <property type="component" value="Chromosome"/>
</dbReference>
<dbReference type="KEGG" id="tvr:TVD_00755"/>
<dbReference type="STRING" id="106634.TVD_00755"/>
<gene>
    <name evidence="2" type="ORF">TVD_00755</name>
</gene>
<keyword evidence="3" id="KW-1185">Reference proteome</keyword>